<dbReference type="GO" id="GO:0012505">
    <property type="term" value="C:endomembrane system"/>
    <property type="evidence" value="ECO:0007669"/>
    <property type="project" value="UniProtKB-SubCell"/>
</dbReference>
<dbReference type="PRINTS" id="PR01434">
    <property type="entry name" value="NADHDHGNASE5"/>
</dbReference>
<feature type="domain" description="NADH-Ubiquinone oxidoreductase (complex I) chain 5 N-terminal" evidence="8">
    <location>
        <begin position="91"/>
        <end position="140"/>
    </location>
</feature>
<dbReference type="Proteomes" id="UP000315395">
    <property type="component" value="Chromosome"/>
</dbReference>
<dbReference type="PRINTS" id="PR01435">
    <property type="entry name" value="NPOXDRDTASE5"/>
</dbReference>
<dbReference type="InterPro" id="IPR018393">
    <property type="entry name" value="NADHpl_OxRdtase_5_subgr"/>
</dbReference>
<evidence type="ECO:0000313" key="10">
    <source>
        <dbReference type="Proteomes" id="UP000315395"/>
    </source>
</evidence>
<evidence type="ECO:0000256" key="2">
    <source>
        <dbReference type="ARBA" id="ARBA00022692"/>
    </source>
</evidence>
<dbReference type="PANTHER" id="PTHR42829">
    <property type="entry name" value="NADH-UBIQUINONE OXIDOREDUCTASE CHAIN 5"/>
    <property type="match status" value="1"/>
</dbReference>
<dbReference type="OrthoDB" id="9811798at2"/>
<evidence type="ECO:0000259" key="8">
    <source>
        <dbReference type="Pfam" id="PF00662"/>
    </source>
</evidence>
<dbReference type="GO" id="GO:0008137">
    <property type="term" value="F:NADH dehydrogenase (ubiquinone) activity"/>
    <property type="evidence" value="ECO:0007669"/>
    <property type="project" value="InterPro"/>
</dbReference>
<dbReference type="AlphaFoldDB" id="A0A516GFB5"/>
<dbReference type="NCBIfam" id="NF005141">
    <property type="entry name" value="PRK06590.1"/>
    <property type="match status" value="1"/>
</dbReference>
<evidence type="ECO:0000256" key="5">
    <source>
        <dbReference type="RuleBase" id="RU000320"/>
    </source>
</evidence>
<feature type="transmembrane region" description="Helical" evidence="6">
    <location>
        <begin position="628"/>
        <end position="646"/>
    </location>
</feature>
<feature type="transmembrane region" description="Helical" evidence="6">
    <location>
        <begin position="50"/>
        <end position="74"/>
    </location>
</feature>
<accession>A0A516GFB5</accession>
<dbReference type="GO" id="GO:0015990">
    <property type="term" value="P:electron transport coupled proton transport"/>
    <property type="evidence" value="ECO:0007669"/>
    <property type="project" value="TreeGrafter"/>
</dbReference>
<keyword evidence="2 5" id="KW-0812">Transmembrane</keyword>
<evidence type="ECO:0000256" key="4">
    <source>
        <dbReference type="ARBA" id="ARBA00023136"/>
    </source>
</evidence>
<dbReference type="RefSeq" id="WP_143784938.1">
    <property type="nucleotide sequence ID" value="NZ_CP041616.1"/>
</dbReference>
<evidence type="ECO:0000256" key="1">
    <source>
        <dbReference type="ARBA" id="ARBA00004127"/>
    </source>
</evidence>
<dbReference type="PANTHER" id="PTHR42829:SF2">
    <property type="entry name" value="NADH-UBIQUINONE OXIDOREDUCTASE CHAIN 5"/>
    <property type="match status" value="1"/>
</dbReference>
<proteinExistence type="predicted"/>
<dbReference type="Pfam" id="PF00361">
    <property type="entry name" value="Proton_antipo_M"/>
    <property type="match status" value="1"/>
</dbReference>
<evidence type="ECO:0000256" key="3">
    <source>
        <dbReference type="ARBA" id="ARBA00022989"/>
    </source>
</evidence>
<gene>
    <name evidence="9" type="primary">nuoL</name>
    <name evidence="9" type="ORF">FNH13_04695</name>
</gene>
<keyword evidence="4 6" id="KW-0472">Membrane</keyword>
<dbReference type="GO" id="GO:0016020">
    <property type="term" value="C:membrane"/>
    <property type="evidence" value="ECO:0007669"/>
    <property type="project" value="UniProtKB-SubCell"/>
</dbReference>
<feature type="domain" description="NADH:quinone oxidoreductase/Mrp antiporter transmembrane" evidence="7">
    <location>
        <begin position="156"/>
        <end position="442"/>
    </location>
</feature>
<dbReference type="Pfam" id="PF00662">
    <property type="entry name" value="Proton_antipo_N"/>
    <property type="match status" value="1"/>
</dbReference>
<dbReference type="KEGG" id="orz:FNH13_04695"/>
<feature type="transmembrane region" description="Helical" evidence="6">
    <location>
        <begin position="327"/>
        <end position="348"/>
    </location>
</feature>
<feature type="transmembrane region" description="Helical" evidence="6">
    <location>
        <begin position="269"/>
        <end position="287"/>
    </location>
</feature>
<dbReference type="EMBL" id="CP041616">
    <property type="protein sequence ID" value="QDO90212.1"/>
    <property type="molecule type" value="Genomic_DNA"/>
</dbReference>
<name>A0A516GFB5_9MICO</name>
<dbReference type="InterPro" id="IPR001750">
    <property type="entry name" value="ND/Mrp_TM"/>
</dbReference>
<evidence type="ECO:0000313" key="9">
    <source>
        <dbReference type="EMBL" id="QDO90212.1"/>
    </source>
</evidence>
<feature type="transmembrane region" description="Helical" evidence="6">
    <location>
        <begin position="478"/>
        <end position="501"/>
    </location>
</feature>
<feature type="transmembrane region" description="Helical" evidence="6">
    <location>
        <begin position="162"/>
        <end position="181"/>
    </location>
</feature>
<organism evidence="9 10">
    <name type="scientific">Ornithinimicrobium ciconiae</name>
    <dbReference type="NCBI Taxonomy" id="2594265"/>
    <lineage>
        <taxon>Bacteria</taxon>
        <taxon>Bacillati</taxon>
        <taxon>Actinomycetota</taxon>
        <taxon>Actinomycetes</taxon>
        <taxon>Micrococcales</taxon>
        <taxon>Ornithinimicrobiaceae</taxon>
        <taxon>Ornithinimicrobium</taxon>
    </lineage>
</organism>
<keyword evidence="3 6" id="KW-1133">Transmembrane helix</keyword>
<feature type="transmembrane region" description="Helical" evidence="6">
    <location>
        <begin position="139"/>
        <end position="156"/>
    </location>
</feature>
<dbReference type="NCBIfam" id="TIGR01974">
    <property type="entry name" value="NDH_I_L"/>
    <property type="match status" value="1"/>
</dbReference>
<feature type="transmembrane region" description="Helical" evidence="6">
    <location>
        <begin position="26"/>
        <end position="43"/>
    </location>
</feature>
<evidence type="ECO:0000259" key="7">
    <source>
        <dbReference type="Pfam" id="PF00361"/>
    </source>
</evidence>
<feature type="transmembrane region" description="Helical" evidence="6">
    <location>
        <begin position="396"/>
        <end position="415"/>
    </location>
</feature>
<comment type="subcellular location">
    <subcellularLocation>
        <location evidence="1">Endomembrane system</location>
        <topology evidence="1">Multi-pass membrane protein</topology>
    </subcellularLocation>
    <subcellularLocation>
        <location evidence="5">Membrane</location>
        <topology evidence="5">Multi-pass membrane protein</topology>
    </subcellularLocation>
</comment>
<keyword evidence="10" id="KW-1185">Reference proteome</keyword>
<feature type="transmembrane region" description="Helical" evidence="6">
    <location>
        <begin position="229"/>
        <end position="248"/>
    </location>
</feature>
<dbReference type="InterPro" id="IPR003945">
    <property type="entry name" value="NU5C-like"/>
</dbReference>
<feature type="transmembrane region" description="Helical" evidence="6">
    <location>
        <begin position="299"/>
        <end position="320"/>
    </location>
</feature>
<dbReference type="Gene3D" id="1.20.5.2700">
    <property type="match status" value="1"/>
</dbReference>
<dbReference type="InterPro" id="IPR001516">
    <property type="entry name" value="Proton_antipo_N"/>
</dbReference>
<feature type="transmembrane region" description="Helical" evidence="6">
    <location>
        <begin position="354"/>
        <end position="375"/>
    </location>
</feature>
<reference evidence="9 10" key="1">
    <citation type="submission" date="2019-07" db="EMBL/GenBank/DDBJ databases">
        <title>complete genome sequencing of Ornithinimicrobium sp. H23M54.</title>
        <authorList>
            <person name="Bae J.-W."/>
            <person name="Lee S.-Y."/>
        </authorList>
    </citation>
    <scope>NUCLEOTIDE SEQUENCE [LARGE SCALE GENOMIC DNA]</scope>
    <source>
        <strain evidence="9 10">H23M54</strain>
    </source>
</reference>
<feature type="transmembrane region" description="Helical" evidence="6">
    <location>
        <begin position="521"/>
        <end position="544"/>
    </location>
</feature>
<feature type="transmembrane region" description="Helical" evidence="6">
    <location>
        <begin position="202"/>
        <end position="223"/>
    </location>
</feature>
<evidence type="ECO:0000256" key="6">
    <source>
        <dbReference type="SAM" id="Phobius"/>
    </source>
</evidence>
<feature type="transmembrane region" description="Helical" evidence="6">
    <location>
        <begin position="435"/>
        <end position="458"/>
    </location>
</feature>
<sequence>MTSAGLSLADPSAVRALEASGTSALAWLLVALPLLGAGLLLVGGRATNSFGPLLATLLSWGSFVVGALIVVQLYGLSADERSVSVQLWEFVSAGNLTVNAGLLVDPLSMAFVLLITFVGSLIHVYSLGYMKDDPDKRRFFAYLNLFVAAMLILVLADSYLVLFVGWEGVGLASYLLIGFWNHNPAYASAANKAFVVNRIGDFALLIAMAWMLATFGGLDFATVHGNAGSAPTTTLTIIGVLLLIGACGKSAQFPLQSWLGDAMAGPTPVSALIHAATMVTAGVYLVARSQAIYDLTPDARLAVAVVGAITLLYGAIVGCAKDDIKKALAASTMSQIGYMMLAVGLGPIGYAYAIFHLITHGFFKAGMFLGAGSVMHAMRDRVDMRRFGALGKEIKITWITFAAGWLAIIGFPFTAGWYSKDHIIESAFSAPGWQGWVFGLVTLIGAGITAFYMSRLFFMTFHGKARWEDDIHPHESPLTMTVPMMVLAVGSLVLGAALYPTGILSDWLDPVFGHVAAHESLIPLIGIQVSVFVLMALGVGLAWLRFGRDDVPVVAPQASFVTRAARQDLFQDEFNENFLRRPGAATVAALEVADNDVIDGGLVGGTSRGLAGLADVVRKAQNGFVRSYALTMLAGIVAILGAVWVIQ</sequence>
<dbReference type="GO" id="GO:0003954">
    <property type="term" value="F:NADH dehydrogenase activity"/>
    <property type="evidence" value="ECO:0007669"/>
    <property type="project" value="TreeGrafter"/>
</dbReference>
<feature type="transmembrane region" description="Helical" evidence="6">
    <location>
        <begin position="107"/>
        <end position="127"/>
    </location>
</feature>
<dbReference type="GO" id="GO:0042773">
    <property type="term" value="P:ATP synthesis coupled electron transport"/>
    <property type="evidence" value="ECO:0007669"/>
    <property type="project" value="InterPro"/>
</dbReference>
<protein>
    <submittedName>
        <fullName evidence="9">NADH-quinone oxidoreductase subunit L</fullName>
    </submittedName>
</protein>